<dbReference type="InterPro" id="IPR036390">
    <property type="entry name" value="WH_DNA-bd_sf"/>
</dbReference>
<evidence type="ECO:0000313" key="12">
    <source>
        <dbReference type="EMBL" id="KJL39033.1"/>
    </source>
</evidence>
<evidence type="ECO:0000256" key="7">
    <source>
        <dbReference type="ARBA" id="ARBA00023239"/>
    </source>
</evidence>
<proteinExistence type="inferred from homology"/>
<reference evidence="11 14" key="2">
    <citation type="journal article" date="2018" name="Nat. Biotechnol.">
        <title>A standardized bacterial taxonomy based on genome phylogeny substantially revises the tree of life.</title>
        <authorList>
            <person name="Parks D.H."/>
            <person name="Chuvochina M."/>
            <person name="Waite D.W."/>
            <person name="Rinke C."/>
            <person name="Skarshewski A."/>
            <person name="Chaumeil P.A."/>
            <person name="Hugenholtz P."/>
        </authorList>
    </citation>
    <scope>NUCLEOTIDE SEQUENCE [LARGE SCALE GENOMIC DNA]</scope>
    <source>
        <strain evidence="11">UBA9152</strain>
    </source>
</reference>
<keyword evidence="13" id="KW-1185">Reference proteome</keyword>
<dbReference type="GO" id="GO:0018836">
    <property type="term" value="F:alkylmercury lyase activity"/>
    <property type="evidence" value="ECO:0007669"/>
    <property type="project" value="UniProtKB-EC"/>
</dbReference>
<evidence type="ECO:0000259" key="10">
    <source>
        <dbReference type="Pfam" id="PF12324"/>
    </source>
</evidence>
<keyword evidence="6" id="KW-0476">Mercury</keyword>
<accession>A0A0F0LWT7</accession>
<dbReference type="Gene3D" id="3.15.10.60">
    <property type="entry name" value="Alkylmercury lyase"/>
    <property type="match status" value="1"/>
</dbReference>
<evidence type="ECO:0000256" key="8">
    <source>
        <dbReference type="ARBA" id="ARBA00025326"/>
    </source>
</evidence>
<dbReference type="PRINTS" id="PR01699">
    <property type="entry name" value="ORGNOHGLYASE"/>
</dbReference>
<evidence type="ECO:0000256" key="1">
    <source>
        <dbReference type="ARBA" id="ARBA00000165"/>
    </source>
</evidence>
<evidence type="ECO:0000256" key="3">
    <source>
        <dbReference type="ARBA" id="ARBA00013237"/>
    </source>
</evidence>
<dbReference type="SUPFAM" id="SSF160387">
    <property type="entry name" value="NosL/MerB-like"/>
    <property type="match status" value="1"/>
</dbReference>
<dbReference type="InterPro" id="IPR024259">
    <property type="entry name" value="MerB_HTH_dom"/>
</dbReference>
<evidence type="ECO:0000256" key="5">
    <source>
        <dbReference type="ARBA" id="ARBA00022466"/>
    </source>
</evidence>
<dbReference type="Proteomes" id="UP000033451">
    <property type="component" value="Unassembled WGS sequence"/>
</dbReference>
<protein>
    <recommendedName>
        <fullName evidence="4">Alkylmercury lyase</fullName>
        <ecNumber evidence="3">4.99.1.2</ecNumber>
    </recommendedName>
    <alternativeName>
        <fullName evidence="9">Organomercurial lyase</fullName>
    </alternativeName>
</protein>
<dbReference type="AlphaFoldDB" id="A0A0F0LWT7"/>
<dbReference type="PIRSF" id="PIRSF001458">
    <property type="entry name" value="MerB"/>
    <property type="match status" value="1"/>
</dbReference>
<comment type="catalytic activity">
    <reaction evidence="1">
        <text>an alkylmercury + H(+) = an alkane + Hg(2+)</text>
        <dbReference type="Rhea" id="RHEA:18777"/>
        <dbReference type="ChEBI" id="CHEBI:15378"/>
        <dbReference type="ChEBI" id="CHEBI:16793"/>
        <dbReference type="ChEBI" id="CHEBI:18310"/>
        <dbReference type="ChEBI" id="CHEBI:83725"/>
        <dbReference type="EC" id="4.99.1.2"/>
    </reaction>
</comment>
<gene>
    <name evidence="12" type="primary">merB</name>
    <name evidence="11" type="ORF">DCP95_00815</name>
    <name evidence="12" type="ORF">RR49_00607</name>
</gene>
<feature type="domain" description="Alkylmercury lyase helix-turn-helix" evidence="10">
    <location>
        <begin position="8"/>
        <end position="75"/>
    </location>
</feature>
<dbReference type="STRING" id="400772.RR49_00607"/>
<evidence type="ECO:0000256" key="9">
    <source>
        <dbReference type="ARBA" id="ARBA00031271"/>
    </source>
</evidence>
<dbReference type="SUPFAM" id="SSF46785">
    <property type="entry name" value="Winged helix' DNA-binding domain"/>
    <property type="match status" value="1"/>
</dbReference>
<comment type="similarity">
    <text evidence="2">Belongs to the MerB family.</text>
</comment>
<dbReference type="OrthoDB" id="7185309at2"/>
<evidence type="ECO:0000313" key="14">
    <source>
        <dbReference type="Proteomes" id="UP000257479"/>
    </source>
</evidence>
<dbReference type="Pfam" id="PF03243">
    <property type="entry name" value="MerB"/>
    <property type="match status" value="1"/>
</dbReference>
<dbReference type="InterPro" id="IPR004927">
    <property type="entry name" value="MerB"/>
</dbReference>
<sequence>MTNEPAAITDRLATAETGLEIWLWLPLLKLLAEGEPVTIADLATATGRTADEVQAALAAVPDTEYDDEGQIIGQGLTLRPTRHHFEIGGEQLYTWCALDTLIFPQLLDRPGRIESSQREGSTPVRISVDATGVTSVEPRTAVVSLVNPEDLSQIRSAFCNQVHYFASPDEAAPWLERHPEATTIPVAAAFELATALVESMHLDPATVSPDRSGLNGAVCC</sequence>
<dbReference type="EMBL" id="DMNG01000011">
    <property type="protein sequence ID" value="HAN23101.1"/>
    <property type="molecule type" value="Genomic_DNA"/>
</dbReference>
<dbReference type="RefSeq" id="WP_045246593.1">
    <property type="nucleotide sequence ID" value="NZ_JYIY01000059.1"/>
</dbReference>
<dbReference type="Gene3D" id="1.10.10.10">
    <property type="entry name" value="Winged helix-like DNA-binding domain superfamily/Winged helix DNA-binding domain"/>
    <property type="match status" value="1"/>
</dbReference>
<dbReference type="EC" id="4.99.1.2" evidence="3"/>
<dbReference type="EMBL" id="JYIY01000059">
    <property type="protein sequence ID" value="KJL39033.1"/>
    <property type="molecule type" value="Genomic_DNA"/>
</dbReference>
<organism evidence="12 13">
    <name type="scientific">Microbacterium ginsengisoli</name>
    <dbReference type="NCBI Taxonomy" id="400772"/>
    <lineage>
        <taxon>Bacteria</taxon>
        <taxon>Bacillati</taxon>
        <taxon>Actinomycetota</taxon>
        <taxon>Actinomycetes</taxon>
        <taxon>Micrococcales</taxon>
        <taxon>Microbacteriaceae</taxon>
        <taxon>Microbacterium</taxon>
    </lineage>
</organism>
<dbReference type="NCBIfam" id="NF009710">
    <property type="entry name" value="PRK13239.1"/>
    <property type="match status" value="1"/>
</dbReference>
<dbReference type="GO" id="GO:0046689">
    <property type="term" value="P:response to mercury ion"/>
    <property type="evidence" value="ECO:0007669"/>
    <property type="project" value="UniProtKB-KW"/>
</dbReference>
<reference evidence="12 13" key="1">
    <citation type="submission" date="2015-02" db="EMBL/GenBank/DDBJ databases">
        <title>Draft genome sequences of ten Microbacterium spp. with emphasis on heavy metal contaminated environments.</title>
        <authorList>
            <person name="Corretto E."/>
        </authorList>
    </citation>
    <scope>NUCLEOTIDE SEQUENCE [LARGE SCALE GENOMIC DNA]</scope>
    <source>
        <strain evidence="12 13">DSM 18659</strain>
    </source>
</reference>
<keyword evidence="7 12" id="KW-0456">Lyase</keyword>
<comment type="function">
    <text evidence="8">Cleaves the carbon-mercury bond of organomercurials such as phenylmercuric acetate. One product is Hg(2+), which is subsequently detoxified by the mercuric reductase.</text>
</comment>
<dbReference type="Pfam" id="PF12324">
    <property type="entry name" value="HTH_15"/>
    <property type="match status" value="1"/>
</dbReference>
<dbReference type="InterPro" id="IPR036388">
    <property type="entry name" value="WH-like_DNA-bd_sf"/>
</dbReference>
<comment type="caution">
    <text evidence="12">The sequence shown here is derived from an EMBL/GenBank/DDBJ whole genome shotgun (WGS) entry which is preliminary data.</text>
</comment>
<evidence type="ECO:0000256" key="2">
    <source>
        <dbReference type="ARBA" id="ARBA00009443"/>
    </source>
</evidence>
<keyword evidence="5" id="KW-0475">Mercuric resistance</keyword>
<name>A0A0F0LWT7_9MICO</name>
<dbReference type="NCBIfam" id="NF033555">
    <property type="entry name" value="lyase_MerB"/>
    <property type="match status" value="1"/>
</dbReference>
<evidence type="ECO:0000256" key="6">
    <source>
        <dbReference type="ARBA" id="ARBA00022914"/>
    </source>
</evidence>
<dbReference type="PATRIC" id="fig|400772.4.peg.641"/>
<evidence type="ECO:0000256" key="4">
    <source>
        <dbReference type="ARBA" id="ARBA00018180"/>
    </source>
</evidence>
<evidence type="ECO:0000313" key="13">
    <source>
        <dbReference type="Proteomes" id="UP000033451"/>
    </source>
</evidence>
<evidence type="ECO:0000313" key="11">
    <source>
        <dbReference type="EMBL" id="HAN23101.1"/>
    </source>
</evidence>
<dbReference type="Proteomes" id="UP000257479">
    <property type="component" value="Unassembled WGS sequence"/>
</dbReference>